<feature type="chain" id="PRO_5040185685" description="3-carboxymuconate cyclase" evidence="1">
    <location>
        <begin position="24"/>
        <end position="409"/>
    </location>
</feature>
<organism evidence="2 3">
    <name type="scientific">Phanerochaete sordida</name>
    <dbReference type="NCBI Taxonomy" id="48140"/>
    <lineage>
        <taxon>Eukaryota</taxon>
        <taxon>Fungi</taxon>
        <taxon>Dikarya</taxon>
        <taxon>Basidiomycota</taxon>
        <taxon>Agaricomycotina</taxon>
        <taxon>Agaricomycetes</taxon>
        <taxon>Polyporales</taxon>
        <taxon>Phanerochaetaceae</taxon>
        <taxon>Phanerochaete</taxon>
    </lineage>
</organism>
<dbReference type="Pfam" id="PF10282">
    <property type="entry name" value="Lactonase"/>
    <property type="match status" value="1"/>
</dbReference>
<dbReference type="AlphaFoldDB" id="A0A9P3LKS0"/>
<reference evidence="2 3" key="1">
    <citation type="submission" date="2021-08" db="EMBL/GenBank/DDBJ databases">
        <title>Draft Genome Sequence of Phanerochaete sordida strain YK-624.</title>
        <authorList>
            <person name="Mori T."/>
            <person name="Dohra H."/>
            <person name="Suzuki T."/>
            <person name="Kawagishi H."/>
            <person name="Hirai H."/>
        </authorList>
    </citation>
    <scope>NUCLEOTIDE SEQUENCE [LARGE SCALE GENOMIC DNA]</scope>
    <source>
        <strain evidence="2 3">YK-624</strain>
    </source>
</reference>
<dbReference type="InterPro" id="IPR019405">
    <property type="entry name" value="Lactonase_7-beta_prop"/>
</dbReference>
<sequence length="409" mass="41880">MKLCSSSIALVAILTSLYRSTAATTQTNVGGAIYFISNDPEANHVLTAEVGSDGSLDFQRAVYAGGKGALGNATPRPADALFSGKGAVAVSQEANLLAAVNPGSNSLALFHIDPARPSDLVPIGHPVWTGGDFPMSVTFNKKGNHVCVLNGGAVSGVECFRVNRVWGLQAIPDTRRPLHLNQTTPPSGPPGSASQIIFTDDDSQLVVAVKGAPPASTGYLAVWDVVHNGALSANFSTVPTPQGGALPFSLSAVPGTRAFVAADPNVGFDVFDLDDASKNAAVAVQGQAANCWGARSPKTGHFFLTDPGAAMVNEVAVDGNLKGSVVAQYSQGNTTTALVDVDIGAVGDNEFIFILATGDTTVQVRRVDGPGSTTNVGAFGYGAFYNTTGLGIVPRTAQGMAVWSAPASH</sequence>
<evidence type="ECO:0000256" key="1">
    <source>
        <dbReference type="SAM" id="SignalP"/>
    </source>
</evidence>
<comment type="caution">
    <text evidence="2">The sequence shown here is derived from an EMBL/GenBank/DDBJ whole genome shotgun (WGS) entry which is preliminary data.</text>
</comment>
<dbReference type="OrthoDB" id="10006285at2759"/>
<dbReference type="Gene3D" id="2.130.10.10">
    <property type="entry name" value="YVTN repeat-like/Quinoprotein amine dehydrogenase"/>
    <property type="match status" value="1"/>
</dbReference>
<name>A0A9P3LKS0_9APHY</name>
<evidence type="ECO:0000313" key="2">
    <source>
        <dbReference type="EMBL" id="GJE97959.1"/>
    </source>
</evidence>
<evidence type="ECO:0008006" key="4">
    <source>
        <dbReference type="Google" id="ProtNLM"/>
    </source>
</evidence>
<dbReference type="InterPro" id="IPR015943">
    <property type="entry name" value="WD40/YVTN_repeat-like_dom_sf"/>
</dbReference>
<keyword evidence="1" id="KW-0732">Signal</keyword>
<feature type="signal peptide" evidence="1">
    <location>
        <begin position="1"/>
        <end position="23"/>
    </location>
</feature>
<accession>A0A9P3LKS0</accession>
<dbReference type="Proteomes" id="UP000703269">
    <property type="component" value="Unassembled WGS sequence"/>
</dbReference>
<keyword evidence="3" id="KW-1185">Reference proteome</keyword>
<dbReference type="EMBL" id="BPQB01000079">
    <property type="protein sequence ID" value="GJE97959.1"/>
    <property type="molecule type" value="Genomic_DNA"/>
</dbReference>
<evidence type="ECO:0000313" key="3">
    <source>
        <dbReference type="Proteomes" id="UP000703269"/>
    </source>
</evidence>
<dbReference type="SUPFAM" id="SSF75011">
    <property type="entry name" value="3-carboxy-cis,cis-mucoante lactonizing enzyme"/>
    <property type="match status" value="1"/>
</dbReference>
<proteinExistence type="predicted"/>
<gene>
    <name evidence="2" type="ORF">PsYK624_141810</name>
</gene>
<protein>
    <recommendedName>
        <fullName evidence="4">3-carboxymuconate cyclase</fullName>
    </recommendedName>
</protein>